<reference evidence="1" key="1">
    <citation type="submission" date="2015-10" db="EMBL/GenBank/DDBJ databases">
        <title>EvidentialGene: Evidence-directed Construction of Complete mRNA Transcriptomes without Genomes.</title>
        <authorList>
            <person name="Gilbert D.G."/>
        </authorList>
    </citation>
    <scope>NUCLEOTIDE SEQUENCE</scope>
</reference>
<evidence type="ECO:0000313" key="1">
    <source>
        <dbReference type="EMBL" id="JAN77707.1"/>
    </source>
</evidence>
<sequence length="108" mass="12611">MPKTSTLYLYQLNTGLTVMCDCNTKRWYFPTILLNDAYLTYRIIQEGTYGCNKKQYSLLYYNSDRLFSALNKTRAFILIDIYGRSSNCRFALHDSTININKNECSCLV</sequence>
<organism evidence="1">
    <name type="scientific">Daphnia magna</name>
    <dbReference type="NCBI Taxonomy" id="35525"/>
    <lineage>
        <taxon>Eukaryota</taxon>
        <taxon>Metazoa</taxon>
        <taxon>Ecdysozoa</taxon>
        <taxon>Arthropoda</taxon>
        <taxon>Crustacea</taxon>
        <taxon>Branchiopoda</taxon>
        <taxon>Diplostraca</taxon>
        <taxon>Cladocera</taxon>
        <taxon>Anomopoda</taxon>
        <taxon>Daphniidae</taxon>
        <taxon>Daphnia</taxon>
    </lineage>
</organism>
<proteinExistence type="predicted"/>
<dbReference type="EMBL" id="GDIQ01017030">
    <property type="protein sequence ID" value="JAN77707.1"/>
    <property type="molecule type" value="Transcribed_RNA"/>
</dbReference>
<dbReference type="AlphaFoldDB" id="A0A0P6HMP0"/>
<accession>A0A0P6HMP0</accession>
<protein>
    <submittedName>
        <fullName evidence="1">Uncharacterized protein</fullName>
    </submittedName>
</protein>
<name>A0A0P6HMP0_9CRUS</name>